<evidence type="ECO:0000313" key="2">
    <source>
        <dbReference type="EMBL" id="NME68363.1"/>
    </source>
</evidence>
<dbReference type="Pfam" id="PF05103">
    <property type="entry name" value="DivIVA"/>
    <property type="match status" value="1"/>
</dbReference>
<dbReference type="Gene3D" id="6.10.250.660">
    <property type="match status" value="1"/>
</dbReference>
<dbReference type="RefSeq" id="WP_169656670.1">
    <property type="nucleotide sequence ID" value="NZ_JABANE010000023.1"/>
</dbReference>
<name>A0A7X9P2H6_9BACT</name>
<accession>A0A7X9P2H6</accession>
<evidence type="ECO:0000256" key="1">
    <source>
        <dbReference type="SAM" id="Coils"/>
    </source>
</evidence>
<evidence type="ECO:0008006" key="4">
    <source>
        <dbReference type="Google" id="ProtNLM"/>
    </source>
</evidence>
<dbReference type="InterPro" id="IPR007793">
    <property type="entry name" value="DivIVA_fam"/>
</dbReference>
<keyword evidence="3" id="KW-1185">Reference proteome</keyword>
<keyword evidence="1" id="KW-0175">Coiled coil</keyword>
<feature type="coiled-coil region" evidence="1">
    <location>
        <begin position="30"/>
        <end position="133"/>
    </location>
</feature>
<sequence length="215" mass="25028">MSIEPNDIINSNIKKKIFGGYDTKDVSRILHKVAKEVEDLKSQNDMMLEQLEENKKRLRKFEELENKMIDSINNAENARKKAIDDTKSQTNAMLATAQQRAQLIIQEAEDRAQKAMEEVQKRYQHEMDTLRKNTKMIKRDYQAIDNYSDKLLEALSEMAEKTLGEARRLKAIKKLAYSDQDAIKVQKEHAKKMQDNVTVDDSLDTNFFDDLNLDK</sequence>
<evidence type="ECO:0000313" key="3">
    <source>
        <dbReference type="Proteomes" id="UP000576082"/>
    </source>
</evidence>
<protein>
    <recommendedName>
        <fullName evidence="4">DivIVA domain-containing protein</fullName>
    </recommendedName>
</protein>
<dbReference type="EMBL" id="JABANE010000023">
    <property type="protein sequence ID" value="NME68363.1"/>
    <property type="molecule type" value="Genomic_DNA"/>
</dbReference>
<comment type="caution">
    <text evidence="2">The sequence shown here is derived from an EMBL/GenBank/DDBJ whole genome shotgun (WGS) entry which is preliminary data.</text>
</comment>
<dbReference type="Proteomes" id="UP000576082">
    <property type="component" value="Unassembled WGS sequence"/>
</dbReference>
<proteinExistence type="predicted"/>
<dbReference type="Gene3D" id="1.20.5.2950">
    <property type="match status" value="1"/>
</dbReference>
<gene>
    <name evidence="2" type="ORF">HHU12_10365</name>
</gene>
<dbReference type="PANTHER" id="PTHR35794:SF2">
    <property type="entry name" value="CELL DIVISION PROTEIN DIVIVA"/>
    <property type="match status" value="1"/>
</dbReference>
<dbReference type="AlphaFoldDB" id="A0A7X9P2H6"/>
<reference evidence="2 3" key="1">
    <citation type="submission" date="2020-04" db="EMBL/GenBank/DDBJ databases">
        <title>Flammeovirga sp. SR4, a novel species isolated from seawater.</title>
        <authorList>
            <person name="Wang X."/>
        </authorList>
    </citation>
    <scope>NUCLEOTIDE SEQUENCE [LARGE SCALE GENOMIC DNA]</scope>
    <source>
        <strain evidence="2 3">ATCC 23126</strain>
    </source>
</reference>
<dbReference type="PANTHER" id="PTHR35794">
    <property type="entry name" value="CELL DIVISION PROTEIN DIVIVA"/>
    <property type="match status" value="1"/>
</dbReference>
<organism evidence="2 3">
    <name type="scientific">Flammeovirga aprica JL-4</name>
    <dbReference type="NCBI Taxonomy" id="694437"/>
    <lineage>
        <taxon>Bacteria</taxon>
        <taxon>Pseudomonadati</taxon>
        <taxon>Bacteroidota</taxon>
        <taxon>Cytophagia</taxon>
        <taxon>Cytophagales</taxon>
        <taxon>Flammeovirgaceae</taxon>
        <taxon>Flammeovirga</taxon>
    </lineage>
</organism>